<dbReference type="CDD" id="cd00371">
    <property type="entry name" value="HMA"/>
    <property type="match status" value="1"/>
</dbReference>
<feature type="region of interest" description="Disordered" evidence="2">
    <location>
        <begin position="93"/>
        <end position="128"/>
    </location>
</feature>
<feature type="domain" description="HMA" evidence="3">
    <location>
        <begin position="21"/>
        <end position="87"/>
    </location>
</feature>
<dbReference type="Pfam" id="PF00403">
    <property type="entry name" value="HMA"/>
    <property type="match status" value="1"/>
</dbReference>
<dbReference type="InterPro" id="IPR036163">
    <property type="entry name" value="HMA_dom_sf"/>
</dbReference>
<dbReference type="PROSITE" id="PS01047">
    <property type="entry name" value="HMA_1"/>
    <property type="match status" value="1"/>
</dbReference>
<dbReference type="InterPro" id="IPR017969">
    <property type="entry name" value="Heavy-metal-associated_CS"/>
</dbReference>
<reference evidence="4" key="1">
    <citation type="journal article" date="2020" name="Stud. Mycol.">
        <title>101 Dothideomycetes genomes: a test case for predicting lifestyles and emergence of pathogens.</title>
        <authorList>
            <person name="Haridas S."/>
            <person name="Albert R."/>
            <person name="Binder M."/>
            <person name="Bloem J."/>
            <person name="Labutti K."/>
            <person name="Salamov A."/>
            <person name="Andreopoulos B."/>
            <person name="Baker S."/>
            <person name="Barry K."/>
            <person name="Bills G."/>
            <person name="Bluhm B."/>
            <person name="Cannon C."/>
            <person name="Castanera R."/>
            <person name="Culley D."/>
            <person name="Daum C."/>
            <person name="Ezra D."/>
            <person name="Gonzalez J."/>
            <person name="Henrissat B."/>
            <person name="Kuo A."/>
            <person name="Liang C."/>
            <person name="Lipzen A."/>
            <person name="Lutzoni F."/>
            <person name="Magnuson J."/>
            <person name="Mondo S."/>
            <person name="Nolan M."/>
            <person name="Ohm R."/>
            <person name="Pangilinan J."/>
            <person name="Park H.-J."/>
            <person name="Ramirez L."/>
            <person name="Alfaro M."/>
            <person name="Sun H."/>
            <person name="Tritt A."/>
            <person name="Yoshinaga Y."/>
            <person name="Zwiers L.-H."/>
            <person name="Turgeon B."/>
            <person name="Goodwin S."/>
            <person name="Spatafora J."/>
            <person name="Crous P."/>
            <person name="Grigoriev I."/>
        </authorList>
    </citation>
    <scope>NUCLEOTIDE SEQUENCE</scope>
    <source>
        <strain evidence="4">CBS 109.77</strain>
    </source>
</reference>
<proteinExistence type="predicted"/>
<dbReference type="Proteomes" id="UP000799757">
    <property type="component" value="Unassembled WGS sequence"/>
</dbReference>
<dbReference type="Gene3D" id="3.30.70.100">
    <property type="match status" value="1"/>
</dbReference>
<dbReference type="OrthoDB" id="3784695at2759"/>
<feature type="non-terminal residue" evidence="4">
    <location>
        <position position="128"/>
    </location>
</feature>
<dbReference type="InterPro" id="IPR006121">
    <property type="entry name" value="HMA_dom"/>
</dbReference>
<dbReference type="AlphaFoldDB" id="A0A6A6X7I0"/>
<evidence type="ECO:0000259" key="3">
    <source>
        <dbReference type="PROSITE" id="PS50846"/>
    </source>
</evidence>
<evidence type="ECO:0000313" key="4">
    <source>
        <dbReference type="EMBL" id="KAF2792238.1"/>
    </source>
</evidence>
<gene>
    <name evidence="4" type="ORF">K505DRAFT_247142</name>
</gene>
<organism evidence="4 5">
    <name type="scientific">Melanomma pulvis-pyrius CBS 109.77</name>
    <dbReference type="NCBI Taxonomy" id="1314802"/>
    <lineage>
        <taxon>Eukaryota</taxon>
        <taxon>Fungi</taxon>
        <taxon>Dikarya</taxon>
        <taxon>Ascomycota</taxon>
        <taxon>Pezizomycotina</taxon>
        <taxon>Dothideomycetes</taxon>
        <taxon>Pleosporomycetidae</taxon>
        <taxon>Pleosporales</taxon>
        <taxon>Melanommataceae</taxon>
        <taxon>Melanomma</taxon>
    </lineage>
</organism>
<dbReference type="EMBL" id="MU001979">
    <property type="protein sequence ID" value="KAF2792238.1"/>
    <property type="molecule type" value="Genomic_DNA"/>
</dbReference>
<evidence type="ECO:0000313" key="5">
    <source>
        <dbReference type="Proteomes" id="UP000799757"/>
    </source>
</evidence>
<feature type="compositionally biased region" description="Polar residues" evidence="2">
    <location>
        <begin position="112"/>
        <end position="128"/>
    </location>
</feature>
<name>A0A6A6X7I0_9PLEO</name>
<keyword evidence="1" id="KW-0479">Metal-binding</keyword>
<dbReference type="PROSITE" id="PS50846">
    <property type="entry name" value="HMA_2"/>
    <property type="match status" value="1"/>
</dbReference>
<evidence type="ECO:0000256" key="2">
    <source>
        <dbReference type="SAM" id="MobiDB-lite"/>
    </source>
</evidence>
<keyword evidence="5" id="KW-1185">Reference proteome</keyword>
<sequence length="128" mass="14133">MSTETPKIHTHNLCEPYPVTVTTTLFISNLHCPSCMENIQESLSALNPVPEFISYSIVSHSVVLRHKASLAIDDISGSLEAAGFEIHSIFQDDPSSLDPVEVRNPANPDADWQTSLEQAVSRWTRSRG</sequence>
<evidence type="ECO:0000256" key="1">
    <source>
        <dbReference type="ARBA" id="ARBA00022723"/>
    </source>
</evidence>
<dbReference type="GO" id="GO:0046872">
    <property type="term" value="F:metal ion binding"/>
    <property type="evidence" value="ECO:0007669"/>
    <property type="project" value="UniProtKB-KW"/>
</dbReference>
<dbReference type="SUPFAM" id="SSF55008">
    <property type="entry name" value="HMA, heavy metal-associated domain"/>
    <property type="match status" value="1"/>
</dbReference>
<protein>
    <recommendedName>
        <fullName evidence="3">HMA domain-containing protein</fullName>
    </recommendedName>
</protein>
<accession>A0A6A6X7I0</accession>